<dbReference type="AlphaFoldDB" id="A0A326UAU7"/>
<sequence>MKGGATLSPSIRRVATQEAMTAIADQKYLLTKQYCNGSKLNARIQLHTRFSQNKYNFHRWIFDHLKLEPESAILELGCGTGQLWTNNLDRLNPSWHITLSDFSVGMLQETQQNLQGKERLFTFRIIDAQSIPFADQSLDVVIANHMLYHVPNRARALHEICRVLKPNGTLYAATSGKGYLLEIRQLLQLVGATDTDLFGNESGDGFTLESGYKELAHYFHEVTGDGYRDQLVVTETEPLLNYILSGATGETLTPEQKTKLQQIIAKEIAQKGALRIQKPTGLLIAHSPKR</sequence>
<dbReference type="EMBL" id="QKUF01000003">
    <property type="protein sequence ID" value="PZW32962.1"/>
    <property type="molecule type" value="Genomic_DNA"/>
</dbReference>
<proteinExistence type="predicted"/>
<organism evidence="2 3">
    <name type="scientific">Thermosporothrix hazakensis</name>
    <dbReference type="NCBI Taxonomy" id="644383"/>
    <lineage>
        <taxon>Bacteria</taxon>
        <taxon>Bacillati</taxon>
        <taxon>Chloroflexota</taxon>
        <taxon>Ktedonobacteria</taxon>
        <taxon>Ktedonobacterales</taxon>
        <taxon>Thermosporotrichaceae</taxon>
        <taxon>Thermosporothrix</taxon>
    </lineage>
</organism>
<dbReference type="GO" id="GO:0008757">
    <property type="term" value="F:S-adenosylmethionine-dependent methyltransferase activity"/>
    <property type="evidence" value="ECO:0007669"/>
    <property type="project" value="InterPro"/>
</dbReference>
<dbReference type="InterPro" id="IPR013216">
    <property type="entry name" value="Methyltransf_11"/>
</dbReference>
<comment type="caution">
    <text evidence="2">The sequence shown here is derived from an EMBL/GenBank/DDBJ whole genome shotgun (WGS) entry which is preliminary data.</text>
</comment>
<evidence type="ECO:0000313" key="2">
    <source>
        <dbReference type="EMBL" id="PZW32962.1"/>
    </source>
</evidence>
<dbReference type="SUPFAM" id="SSF53335">
    <property type="entry name" value="S-adenosyl-L-methionine-dependent methyltransferases"/>
    <property type="match status" value="1"/>
</dbReference>
<dbReference type="PANTHER" id="PTHR43591:SF24">
    <property type="entry name" value="2-METHOXY-6-POLYPRENYL-1,4-BENZOQUINOL METHYLASE, MITOCHONDRIAL"/>
    <property type="match status" value="1"/>
</dbReference>
<name>A0A326UAU7_THEHA</name>
<reference evidence="2 3" key="1">
    <citation type="submission" date="2018-06" db="EMBL/GenBank/DDBJ databases">
        <title>Genomic Encyclopedia of Archaeal and Bacterial Type Strains, Phase II (KMG-II): from individual species to whole genera.</title>
        <authorList>
            <person name="Goeker M."/>
        </authorList>
    </citation>
    <scope>NUCLEOTIDE SEQUENCE [LARGE SCALE GENOMIC DNA]</scope>
    <source>
        <strain evidence="2 3">ATCC BAA-1881</strain>
    </source>
</reference>
<keyword evidence="2" id="KW-0808">Transferase</keyword>
<dbReference type="GO" id="GO:0032259">
    <property type="term" value="P:methylation"/>
    <property type="evidence" value="ECO:0007669"/>
    <property type="project" value="UniProtKB-KW"/>
</dbReference>
<evidence type="ECO:0000259" key="1">
    <source>
        <dbReference type="Pfam" id="PF08241"/>
    </source>
</evidence>
<gene>
    <name evidence="2" type="ORF">EI42_01507</name>
</gene>
<dbReference type="Pfam" id="PF08241">
    <property type="entry name" value="Methyltransf_11"/>
    <property type="match status" value="1"/>
</dbReference>
<dbReference type="CDD" id="cd02440">
    <property type="entry name" value="AdoMet_MTases"/>
    <property type="match status" value="1"/>
</dbReference>
<dbReference type="PANTHER" id="PTHR43591">
    <property type="entry name" value="METHYLTRANSFERASE"/>
    <property type="match status" value="1"/>
</dbReference>
<dbReference type="Gene3D" id="3.40.50.150">
    <property type="entry name" value="Vaccinia Virus protein VP39"/>
    <property type="match status" value="1"/>
</dbReference>
<feature type="domain" description="Methyltransferase type 11" evidence="1">
    <location>
        <begin position="74"/>
        <end position="171"/>
    </location>
</feature>
<protein>
    <submittedName>
        <fullName evidence="2">Methyltransferase family protein</fullName>
    </submittedName>
</protein>
<evidence type="ECO:0000313" key="3">
    <source>
        <dbReference type="Proteomes" id="UP000248806"/>
    </source>
</evidence>
<dbReference type="Proteomes" id="UP000248806">
    <property type="component" value="Unassembled WGS sequence"/>
</dbReference>
<accession>A0A326UAU7</accession>
<dbReference type="OrthoDB" id="9777497at2"/>
<keyword evidence="2" id="KW-0489">Methyltransferase</keyword>
<dbReference type="InterPro" id="IPR029063">
    <property type="entry name" value="SAM-dependent_MTases_sf"/>
</dbReference>
<keyword evidence="3" id="KW-1185">Reference proteome</keyword>